<proteinExistence type="predicted"/>
<name>A0A8S3ZAF3_9EUPU</name>
<reference evidence="2" key="1">
    <citation type="submission" date="2021-04" db="EMBL/GenBank/DDBJ databases">
        <authorList>
            <consortium name="Molecular Ecology Group"/>
        </authorList>
    </citation>
    <scope>NUCLEOTIDE SEQUENCE</scope>
</reference>
<dbReference type="Proteomes" id="UP000678393">
    <property type="component" value="Unassembled WGS sequence"/>
</dbReference>
<feature type="compositionally biased region" description="Low complexity" evidence="1">
    <location>
        <begin position="22"/>
        <end position="45"/>
    </location>
</feature>
<evidence type="ECO:0000313" key="3">
    <source>
        <dbReference type="Proteomes" id="UP000678393"/>
    </source>
</evidence>
<comment type="caution">
    <text evidence="2">The sequence shown here is derived from an EMBL/GenBank/DDBJ whole genome shotgun (WGS) entry which is preliminary data.</text>
</comment>
<dbReference type="AlphaFoldDB" id="A0A8S3ZAF3"/>
<feature type="region of interest" description="Disordered" evidence="1">
    <location>
        <begin position="1"/>
        <end position="65"/>
    </location>
</feature>
<dbReference type="EMBL" id="CAJHNH020002322">
    <property type="protein sequence ID" value="CAG5126293.1"/>
    <property type="molecule type" value="Genomic_DNA"/>
</dbReference>
<keyword evidence="3" id="KW-1185">Reference proteome</keyword>
<protein>
    <submittedName>
        <fullName evidence="2">Uncharacterized protein</fullName>
    </submittedName>
</protein>
<evidence type="ECO:0000313" key="2">
    <source>
        <dbReference type="EMBL" id="CAG5126293.1"/>
    </source>
</evidence>
<evidence type="ECO:0000256" key="1">
    <source>
        <dbReference type="SAM" id="MobiDB-lite"/>
    </source>
</evidence>
<gene>
    <name evidence="2" type="ORF">CUNI_LOCUS11851</name>
</gene>
<accession>A0A8S3ZAF3</accession>
<organism evidence="2 3">
    <name type="scientific">Candidula unifasciata</name>
    <dbReference type="NCBI Taxonomy" id="100452"/>
    <lineage>
        <taxon>Eukaryota</taxon>
        <taxon>Metazoa</taxon>
        <taxon>Spiralia</taxon>
        <taxon>Lophotrochozoa</taxon>
        <taxon>Mollusca</taxon>
        <taxon>Gastropoda</taxon>
        <taxon>Heterobranchia</taxon>
        <taxon>Euthyneura</taxon>
        <taxon>Panpulmonata</taxon>
        <taxon>Eupulmonata</taxon>
        <taxon>Stylommatophora</taxon>
        <taxon>Helicina</taxon>
        <taxon>Helicoidea</taxon>
        <taxon>Geomitridae</taxon>
        <taxon>Candidula</taxon>
    </lineage>
</organism>
<sequence length="65" mass="7441">MKQRYRKLALATPQQRLLPDINSGRNGPSSLSPSRSNSRAPSRNIRSYDDRRMSTAPEEDESTHR</sequence>